<dbReference type="RefSeq" id="WP_163571363.1">
    <property type="nucleotide sequence ID" value="NZ_BAAANY010000008.1"/>
</dbReference>
<protein>
    <recommendedName>
        <fullName evidence="4">DUF3574 domain-containing protein</fullName>
    </recommendedName>
</protein>
<comment type="caution">
    <text evidence="2">The sequence shown here is derived from an EMBL/GenBank/DDBJ whole genome shotgun (WGS) entry which is preliminary data.</text>
</comment>
<dbReference type="InterPro" id="IPR021957">
    <property type="entry name" value="DUF3574"/>
</dbReference>
<evidence type="ECO:0000313" key="2">
    <source>
        <dbReference type="EMBL" id="GAA1674303.1"/>
    </source>
</evidence>
<reference evidence="3" key="1">
    <citation type="journal article" date="2019" name="Int. J. Syst. Evol. Microbiol.">
        <title>The Global Catalogue of Microorganisms (GCM) 10K type strain sequencing project: providing services to taxonomists for standard genome sequencing and annotation.</title>
        <authorList>
            <consortium name="The Broad Institute Genomics Platform"/>
            <consortium name="The Broad Institute Genome Sequencing Center for Infectious Disease"/>
            <person name="Wu L."/>
            <person name="Ma J."/>
        </authorList>
    </citation>
    <scope>NUCLEOTIDE SEQUENCE [LARGE SCALE GENOMIC DNA]</scope>
    <source>
        <strain evidence="3">JCM 14718</strain>
    </source>
</reference>
<evidence type="ECO:0000256" key="1">
    <source>
        <dbReference type="SAM" id="SignalP"/>
    </source>
</evidence>
<dbReference type="EMBL" id="BAAANY010000008">
    <property type="protein sequence ID" value="GAA1674303.1"/>
    <property type="molecule type" value="Genomic_DNA"/>
</dbReference>
<organism evidence="2 3">
    <name type="scientific">Fodinicola feengrottensis</name>
    <dbReference type="NCBI Taxonomy" id="435914"/>
    <lineage>
        <taxon>Bacteria</taxon>
        <taxon>Bacillati</taxon>
        <taxon>Actinomycetota</taxon>
        <taxon>Actinomycetes</taxon>
        <taxon>Mycobacteriales</taxon>
        <taxon>Fodinicola</taxon>
    </lineage>
</organism>
<sequence length="150" mass="15950">MKSRNVLLGVGAAAVLLGVGGAAPAVASSALDAVPAANAQTATNLYDRTELYFGSSKPNGGSVTPAQFDGFVDKDITPAFPDGLTLLTGRGQWKDDSGKIEKETSYVIIILYPVTDRAANGKIEHIRTDYKKAFQQESVLRTDSLQRVSF</sequence>
<name>A0ABP4SRL6_9ACTN</name>
<keyword evidence="1" id="KW-0732">Signal</keyword>
<dbReference type="Proteomes" id="UP001500618">
    <property type="component" value="Unassembled WGS sequence"/>
</dbReference>
<dbReference type="Pfam" id="PF12098">
    <property type="entry name" value="DUF3574"/>
    <property type="match status" value="1"/>
</dbReference>
<evidence type="ECO:0000313" key="3">
    <source>
        <dbReference type="Proteomes" id="UP001500618"/>
    </source>
</evidence>
<feature type="signal peptide" evidence="1">
    <location>
        <begin position="1"/>
        <end position="27"/>
    </location>
</feature>
<gene>
    <name evidence="2" type="ORF">GCM10009765_24590</name>
</gene>
<proteinExistence type="predicted"/>
<accession>A0ABP4SRL6</accession>
<keyword evidence="3" id="KW-1185">Reference proteome</keyword>
<feature type="chain" id="PRO_5045077138" description="DUF3574 domain-containing protein" evidence="1">
    <location>
        <begin position="28"/>
        <end position="150"/>
    </location>
</feature>
<evidence type="ECO:0008006" key="4">
    <source>
        <dbReference type="Google" id="ProtNLM"/>
    </source>
</evidence>